<dbReference type="AlphaFoldDB" id="A0AAV5M0U4"/>
<sequence>MDVELNLFLLFDSLYLQDKGHLGLWMSSVAKPDTSV</sequence>
<dbReference type="Proteomes" id="UP001054252">
    <property type="component" value="Unassembled WGS sequence"/>
</dbReference>
<proteinExistence type="predicted"/>
<dbReference type="EMBL" id="BPVZ01000159">
    <property type="protein sequence ID" value="GKV42521.1"/>
    <property type="molecule type" value="Genomic_DNA"/>
</dbReference>
<evidence type="ECO:0000313" key="2">
    <source>
        <dbReference type="Proteomes" id="UP001054252"/>
    </source>
</evidence>
<comment type="caution">
    <text evidence="1">The sequence shown here is derived from an EMBL/GenBank/DDBJ whole genome shotgun (WGS) entry which is preliminary data.</text>
</comment>
<evidence type="ECO:0000313" key="1">
    <source>
        <dbReference type="EMBL" id="GKV42521.1"/>
    </source>
</evidence>
<protein>
    <submittedName>
        <fullName evidence="1">Uncharacterized protein</fullName>
    </submittedName>
</protein>
<accession>A0AAV5M0U4</accession>
<gene>
    <name evidence="1" type="ORF">SLEP1_g49916</name>
</gene>
<name>A0AAV5M0U4_9ROSI</name>
<keyword evidence="2" id="KW-1185">Reference proteome</keyword>
<reference evidence="1 2" key="1">
    <citation type="journal article" date="2021" name="Commun. Biol.">
        <title>The genome of Shorea leprosula (Dipterocarpaceae) highlights the ecological relevance of drought in aseasonal tropical rainforests.</title>
        <authorList>
            <person name="Ng K.K.S."/>
            <person name="Kobayashi M.J."/>
            <person name="Fawcett J.A."/>
            <person name="Hatakeyama M."/>
            <person name="Paape T."/>
            <person name="Ng C.H."/>
            <person name="Ang C.C."/>
            <person name="Tnah L.H."/>
            <person name="Lee C.T."/>
            <person name="Nishiyama T."/>
            <person name="Sese J."/>
            <person name="O'Brien M.J."/>
            <person name="Copetti D."/>
            <person name="Mohd Noor M.I."/>
            <person name="Ong R.C."/>
            <person name="Putra M."/>
            <person name="Sireger I.Z."/>
            <person name="Indrioko S."/>
            <person name="Kosugi Y."/>
            <person name="Izuno A."/>
            <person name="Isagi Y."/>
            <person name="Lee S.L."/>
            <person name="Shimizu K.K."/>
        </authorList>
    </citation>
    <scope>NUCLEOTIDE SEQUENCE [LARGE SCALE GENOMIC DNA]</scope>
    <source>
        <strain evidence="1">214</strain>
    </source>
</reference>
<organism evidence="1 2">
    <name type="scientific">Rubroshorea leprosula</name>
    <dbReference type="NCBI Taxonomy" id="152421"/>
    <lineage>
        <taxon>Eukaryota</taxon>
        <taxon>Viridiplantae</taxon>
        <taxon>Streptophyta</taxon>
        <taxon>Embryophyta</taxon>
        <taxon>Tracheophyta</taxon>
        <taxon>Spermatophyta</taxon>
        <taxon>Magnoliopsida</taxon>
        <taxon>eudicotyledons</taxon>
        <taxon>Gunneridae</taxon>
        <taxon>Pentapetalae</taxon>
        <taxon>rosids</taxon>
        <taxon>malvids</taxon>
        <taxon>Malvales</taxon>
        <taxon>Dipterocarpaceae</taxon>
        <taxon>Rubroshorea</taxon>
    </lineage>
</organism>